<evidence type="ECO:0000256" key="7">
    <source>
        <dbReference type="ARBA" id="ARBA00022970"/>
    </source>
</evidence>
<evidence type="ECO:0000256" key="2">
    <source>
        <dbReference type="ARBA" id="ARBA00005417"/>
    </source>
</evidence>
<dbReference type="InterPro" id="IPR027417">
    <property type="entry name" value="P-loop_NTPase"/>
</dbReference>
<reference evidence="10 11" key="1">
    <citation type="journal article" date="2015" name="Genome Announc.">
        <title>Complete genome sequence of Martelella endophytica YC6887, which has antifungal activity associated with a halophyte.</title>
        <authorList>
            <person name="Khan A."/>
            <person name="Khan H."/>
            <person name="Chung E.J."/>
            <person name="Hossain M.T."/>
            <person name="Chung Y.R."/>
        </authorList>
    </citation>
    <scope>NUCLEOTIDE SEQUENCE [LARGE SCALE GENOMIC DNA]</scope>
    <source>
        <strain evidence="10">YC6887</strain>
    </source>
</reference>
<dbReference type="PATRIC" id="fig|1486262.3.peg.4232"/>
<keyword evidence="5" id="KW-0547">Nucleotide-binding</keyword>
<evidence type="ECO:0000256" key="4">
    <source>
        <dbReference type="ARBA" id="ARBA00022475"/>
    </source>
</evidence>
<dbReference type="InterPro" id="IPR003439">
    <property type="entry name" value="ABC_transporter-like_ATP-bd"/>
</dbReference>
<dbReference type="Gene3D" id="3.40.50.300">
    <property type="entry name" value="P-loop containing nucleotide triphosphate hydrolases"/>
    <property type="match status" value="1"/>
</dbReference>
<keyword evidence="3" id="KW-0813">Transport</keyword>
<evidence type="ECO:0000256" key="6">
    <source>
        <dbReference type="ARBA" id="ARBA00022840"/>
    </source>
</evidence>
<dbReference type="Pfam" id="PF00005">
    <property type="entry name" value="ABC_tran"/>
    <property type="match status" value="1"/>
</dbReference>
<dbReference type="PIRSF" id="PIRSF039085">
    <property type="entry name" value="ABC_ATPase_HisP"/>
    <property type="match status" value="1"/>
</dbReference>
<dbReference type="STRING" id="1486262.TM49_20480"/>
<dbReference type="AlphaFoldDB" id="A0A0D5LY79"/>
<dbReference type="SMART" id="SM00382">
    <property type="entry name" value="AAA"/>
    <property type="match status" value="1"/>
</dbReference>
<dbReference type="SUPFAM" id="SSF52540">
    <property type="entry name" value="P-loop containing nucleoside triphosphate hydrolases"/>
    <property type="match status" value="1"/>
</dbReference>
<evidence type="ECO:0000256" key="3">
    <source>
        <dbReference type="ARBA" id="ARBA00022448"/>
    </source>
</evidence>
<evidence type="ECO:0000256" key="8">
    <source>
        <dbReference type="ARBA" id="ARBA00023136"/>
    </source>
</evidence>
<dbReference type="PROSITE" id="PS00211">
    <property type="entry name" value="ABC_TRANSPORTER_1"/>
    <property type="match status" value="1"/>
</dbReference>
<keyword evidence="11" id="KW-1185">Reference proteome</keyword>
<dbReference type="InterPro" id="IPR017871">
    <property type="entry name" value="ABC_transporter-like_CS"/>
</dbReference>
<evidence type="ECO:0000259" key="9">
    <source>
        <dbReference type="PROSITE" id="PS50893"/>
    </source>
</evidence>
<dbReference type="GO" id="GO:0015424">
    <property type="term" value="F:ABC-type amino acid transporter activity"/>
    <property type="evidence" value="ECO:0007669"/>
    <property type="project" value="InterPro"/>
</dbReference>
<feature type="domain" description="ABC transporter" evidence="9">
    <location>
        <begin position="10"/>
        <end position="240"/>
    </location>
</feature>
<accession>A0A0D5LY79</accession>
<proteinExistence type="inferred from homology"/>
<evidence type="ECO:0000313" key="11">
    <source>
        <dbReference type="Proteomes" id="UP000032611"/>
    </source>
</evidence>
<protein>
    <recommendedName>
        <fullName evidence="9">ABC transporter domain-containing protein</fullName>
    </recommendedName>
</protein>
<dbReference type="GO" id="GO:0005524">
    <property type="term" value="F:ATP binding"/>
    <property type="evidence" value="ECO:0007669"/>
    <property type="project" value="UniProtKB-KW"/>
</dbReference>
<dbReference type="HOGENOM" id="CLU_000604_1_22_5"/>
<name>A0A0D5LY79_MAREN</name>
<keyword evidence="8" id="KW-0472">Membrane</keyword>
<keyword evidence="4" id="KW-1003">Cell membrane</keyword>
<sequence length="254" mass="27495">MGEGAGAPFLSVRNLSKSFGIVKVLNDVSLDVHKGEVVVLLGRSGSGKSTVLRCIAGLEPIDGGDITLQGMTARKPSDLHGRVGFVFQQFNLFPHLTALENVALGLKWVKKMERSAARKLAEAALGDVGLGEHLNKKPANLSGGQQQRVAIARSVVMEPQVMLFDEATSALDRELVAEVLVAIRRLAEQGMTMLLVTHELHFAEKVADRIIFMHQGEIVENGPTDQVLSNPANPNFRKFLGALKAPEEIDEDES</sequence>
<dbReference type="PROSITE" id="PS50893">
    <property type="entry name" value="ABC_TRANSPORTER_2"/>
    <property type="match status" value="1"/>
</dbReference>
<dbReference type="GO" id="GO:0005886">
    <property type="term" value="C:plasma membrane"/>
    <property type="evidence" value="ECO:0007669"/>
    <property type="project" value="UniProtKB-SubCell"/>
</dbReference>
<dbReference type="KEGG" id="mey:TM49_20480"/>
<dbReference type="EMBL" id="CP010803">
    <property type="protein sequence ID" value="AJY48398.1"/>
    <property type="molecule type" value="Genomic_DNA"/>
</dbReference>
<gene>
    <name evidence="10" type="ORF">TM49_20480</name>
</gene>
<keyword evidence="6" id="KW-0067">ATP-binding</keyword>
<evidence type="ECO:0000256" key="1">
    <source>
        <dbReference type="ARBA" id="ARBA00004202"/>
    </source>
</evidence>
<dbReference type="PANTHER" id="PTHR43166:SF9">
    <property type="entry name" value="GLUTAMATE_ASPARTATE IMPORT ATP-BINDING PROTEIN GLTL"/>
    <property type="match status" value="1"/>
</dbReference>
<dbReference type="GO" id="GO:0016887">
    <property type="term" value="F:ATP hydrolysis activity"/>
    <property type="evidence" value="ECO:0007669"/>
    <property type="project" value="InterPro"/>
</dbReference>
<dbReference type="PANTHER" id="PTHR43166">
    <property type="entry name" value="AMINO ACID IMPORT ATP-BINDING PROTEIN"/>
    <property type="match status" value="1"/>
</dbReference>
<evidence type="ECO:0000313" key="10">
    <source>
        <dbReference type="EMBL" id="AJY48398.1"/>
    </source>
</evidence>
<evidence type="ECO:0000256" key="5">
    <source>
        <dbReference type="ARBA" id="ARBA00022741"/>
    </source>
</evidence>
<dbReference type="InterPro" id="IPR050086">
    <property type="entry name" value="MetN_ABC_transporter-like"/>
</dbReference>
<dbReference type="Proteomes" id="UP000032611">
    <property type="component" value="Chromosome"/>
</dbReference>
<comment type="similarity">
    <text evidence="2">Belongs to the ABC transporter superfamily.</text>
</comment>
<keyword evidence="7" id="KW-0029">Amino-acid transport</keyword>
<dbReference type="InterPro" id="IPR003593">
    <property type="entry name" value="AAA+_ATPase"/>
</dbReference>
<comment type="subcellular location">
    <subcellularLocation>
        <location evidence="1">Cell membrane</location>
        <topology evidence="1">Peripheral membrane protein</topology>
    </subcellularLocation>
</comment>
<organism evidence="10 11">
    <name type="scientific">Martelella endophytica</name>
    <dbReference type="NCBI Taxonomy" id="1486262"/>
    <lineage>
        <taxon>Bacteria</taxon>
        <taxon>Pseudomonadati</taxon>
        <taxon>Pseudomonadota</taxon>
        <taxon>Alphaproteobacteria</taxon>
        <taxon>Hyphomicrobiales</taxon>
        <taxon>Aurantimonadaceae</taxon>
        <taxon>Martelella</taxon>
    </lineage>
</organism>
<dbReference type="InterPro" id="IPR030679">
    <property type="entry name" value="ABC_ATPase_HisP-typ"/>
</dbReference>